<name>A0A1Y3CP32_9GAMM</name>
<reference evidence="2 3" key="1">
    <citation type="submission" date="2017-04" db="EMBL/GenBank/DDBJ databases">
        <title>High diversity of culturable Acinetobacter species in natural soil and water ecosystems.</title>
        <authorList>
            <person name="Nemec A."/>
            <person name="Radolfova-Krizova L."/>
        </authorList>
    </citation>
    <scope>NUCLEOTIDE SEQUENCE [LARGE SCALE GENOMIC DNA]</scope>
    <source>
        <strain evidence="2 3">ANC 4999</strain>
    </source>
</reference>
<keyword evidence="3" id="KW-1185">Reference proteome</keyword>
<dbReference type="RefSeq" id="WP_086202464.1">
    <property type="nucleotide sequence ID" value="NZ_NEGB01000001.1"/>
</dbReference>
<sequence>MSTFSLPSESFRFYQHTSTDCYAKNSYGDIIEMPQDRCRYLSKNSNRIPLSKMDKTLVHSHSAQPNQLNDLEQSASNNTAPVNNYINPAFTKLTN</sequence>
<evidence type="ECO:0000313" key="2">
    <source>
        <dbReference type="EMBL" id="OTG67614.1"/>
    </source>
</evidence>
<dbReference type="Proteomes" id="UP000242765">
    <property type="component" value="Unassembled WGS sequence"/>
</dbReference>
<dbReference type="OrthoDB" id="8809170at2"/>
<feature type="region of interest" description="Disordered" evidence="1">
    <location>
        <begin position="58"/>
        <end position="95"/>
    </location>
</feature>
<dbReference type="AlphaFoldDB" id="A0A1Y3CP32"/>
<protein>
    <submittedName>
        <fullName evidence="2">Uncharacterized protein</fullName>
    </submittedName>
</protein>
<dbReference type="STRING" id="1977882.B9T28_03060"/>
<feature type="compositionally biased region" description="Polar residues" evidence="1">
    <location>
        <begin position="59"/>
        <end position="95"/>
    </location>
</feature>
<evidence type="ECO:0000313" key="3">
    <source>
        <dbReference type="Proteomes" id="UP000242765"/>
    </source>
</evidence>
<proteinExistence type="predicted"/>
<gene>
    <name evidence="2" type="ORF">B9T28_03060</name>
</gene>
<organism evidence="2 3">
    <name type="scientific">Acinetobacter silvestris</name>
    <dbReference type="NCBI Taxonomy" id="1977882"/>
    <lineage>
        <taxon>Bacteria</taxon>
        <taxon>Pseudomonadati</taxon>
        <taxon>Pseudomonadota</taxon>
        <taxon>Gammaproteobacteria</taxon>
        <taxon>Moraxellales</taxon>
        <taxon>Moraxellaceae</taxon>
        <taxon>Acinetobacter</taxon>
    </lineage>
</organism>
<evidence type="ECO:0000256" key="1">
    <source>
        <dbReference type="SAM" id="MobiDB-lite"/>
    </source>
</evidence>
<accession>A0A1Y3CP32</accession>
<dbReference type="EMBL" id="NEGB01000001">
    <property type="protein sequence ID" value="OTG67614.1"/>
    <property type="molecule type" value="Genomic_DNA"/>
</dbReference>
<comment type="caution">
    <text evidence="2">The sequence shown here is derived from an EMBL/GenBank/DDBJ whole genome shotgun (WGS) entry which is preliminary data.</text>
</comment>